<comment type="caution">
    <text evidence="2">The sequence shown here is derived from an EMBL/GenBank/DDBJ whole genome shotgun (WGS) entry which is preliminary data.</text>
</comment>
<dbReference type="Gene3D" id="3.40.1810.10">
    <property type="entry name" value="Transcription factor, MADS-box"/>
    <property type="match status" value="1"/>
</dbReference>
<evidence type="ECO:0000313" key="2">
    <source>
        <dbReference type="EMBL" id="KAL1566818.1"/>
    </source>
</evidence>
<proteinExistence type="predicted"/>
<feature type="coiled-coil region" evidence="1">
    <location>
        <begin position="75"/>
        <end position="133"/>
    </location>
</feature>
<accession>A0ABD1IDN1</accession>
<dbReference type="InterPro" id="IPR036879">
    <property type="entry name" value="TF_MADSbox_sf"/>
</dbReference>
<protein>
    <submittedName>
        <fullName evidence="2">MADS-box protein GGM13-like</fullName>
    </submittedName>
</protein>
<sequence length="427" mass="49120">MSTLKKIKEGLKKKLQQLTTLCDVPACMIVHDTTTNSSSIWPEDSGQVRSLIDSYKAYPSGVKTYGLSDFFKGRQKNVEEELAKLRKKNAESKYRTWDYRLDLMDESQLRGLAAKVRSKAQAVRSRIDFLKQEAMVKKENDVVLDLDEFEHINQDDIFSAADVMAAMSANAQLPGSDYYCPPSMPFMDHNYLNYTYCGVSQNVNADQNLNFSSMDVNQNMNWRADQNLNFTSMDVNQNMNWCADQNLNFTSMDVNQNMNWCADQNLNFSPMDVNQNVNWCADQNLNFVNQNVNWCADQNLNFVNQNVNWCADQNLNFVNQNVNWCADQSLNFSSMDVNQNVNWCADQSLNFSSMDVNQNVNWCVDQNLNFSSMDVNQNVNWCVDQNLNFSSMNVNQNVNWCADQNLNFPSMNVNWYAGDDGGDYLWH</sequence>
<gene>
    <name evidence="2" type="ORF">AAHA92_02378</name>
</gene>
<dbReference type="Proteomes" id="UP001567538">
    <property type="component" value="Unassembled WGS sequence"/>
</dbReference>
<dbReference type="SUPFAM" id="SSF55455">
    <property type="entry name" value="SRF-like"/>
    <property type="match status" value="1"/>
</dbReference>
<organism evidence="2 3">
    <name type="scientific">Salvia divinorum</name>
    <name type="common">Maria pastora</name>
    <name type="synonym">Diviner's sage</name>
    <dbReference type="NCBI Taxonomy" id="28513"/>
    <lineage>
        <taxon>Eukaryota</taxon>
        <taxon>Viridiplantae</taxon>
        <taxon>Streptophyta</taxon>
        <taxon>Embryophyta</taxon>
        <taxon>Tracheophyta</taxon>
        <taxon>Spermatophyta</taxon>
        <taxon>Magnoliopsida</taxon>
        <taxon>eudicotyledons</taxon>
        <taxon>Gunneridae</taxon>
        <taxon>Pentapetalae</taxon>
        <taxon>asterids</taxon>
        <taxon>lamiids</taxon>
        <taxon>Lamiales</taxon>
        <taxon>Lamiaceae</taxon>
        <taxon>Nepetoideae</taxon>
        <taxon>Mentheae</taxon>
        <taxon>Salviinae</taxon>
        <taxon>Salvia</taxon>
        <taxon>Salvia subgen. Calosphace</taxon>
    </lineage>
</organism>
<evidence type="ECO:0000256" key="1">
    <source>
        <dbReference type="SAM" id="Coils"/>
    </source>
</evidence>
<name>A0ABD1IDN1_SALDI</name>
<reference evidence="2 3" key="1">
    <citation type="submission" date="2024-06" db="EMBL/GenBank/DDBJ databases">
        <title>A chromosome level genome sequence of Diviner's sage (Salvia divinorum).</title>
        <authorList>
            <person name="Ford S.A."/>
            <person name="Ro D.-K."/>
            <person name="Ness R.W."/>
            <person name="Phillips M.A."/>
        </authorList>
    </citation>
    <scope>NUCLEOTIDE SEQUENCE [LARGE SCALE GENOMIC DNA]</scope>
    <source>
        <strain evidence="2">SAF-2024a</strain>
        <tissue evidence="2">Leaf</tissue>
    </source>
</reference>
<keyword evidence="3" id="KW-1185">Reference proteome</keyword>
<keyword evidence="1" id="KW-0175">Coiled coil</keyword>
<dbReference type="AlphaFoldDB" id="A0ABD1IDN1"/>
<evidence type="ECO:0000313" key="3">
    <source>
        <dbReference type="Proteomes" id="UP001567538"/>
    </source>
</evidence>
<dbReference type="EMBL" id="JBEAFC010000002">
    <property type="protein sequence ID" value="KAL1566818.1"/>
    <property type="molecule type" value="Genomic_DNA"/>
</dbReference>